<dbReference type="AlphaFoldDB" id="J0NP11"/>
<feature type="compositionally biased region" description="Basic and acidic residues" evidence="1">
    <location>
        <begin position="533"/>
        <end position="545"/>
    </location>
</feature>
<dbReference type="OrthoDB" id="3268000at2"/>
<feature type="domain" description="FtsK" evidence="2">
    <location>
        <begin position="215"/>
        <end position="261"/>
    </location>
</feature>
<organism evidence="3 4">
    <name type="scientific">Actinomyces massiliensis F0489</name>
    <dbReference type="NCBI Taxonomy" id="1125718"/>
    <lineage>
        <taxon>Bacteria</taxon>
        <taxon>Bacillati</taxon>
        <taxon>Actinomycetota</taxon>
        <taxon>Actinomycetes</taxon>
        <taxon>Actinomycetales</taxon>
        <taxon>Actinomycetaceae</taxon>
        <taxon>Actinomyces</taxon>
    </lineage>
</organism>
<sequence>MLPVRLPVGFDPRRDRGKLEAKVRELKGEEWSLTSVDVEAGKAYFVSADAVTSIIERDGRKGAQLPADVKPSDGAKQAVLLAEAFDLRYPGQGWVMTVFDPYLRQAVMERLSPSELRAREALATALGVKPWQVQVHEVDGGFDVRLPATYSPSRHDTRINETITTAIGTPGWYVETDVRALTMRIRAGELPDFPAVEPYPFDIPPSDVWSLPVGIGLGAPGSPNHPVSIDLGGVPGILSTGTSGSGKSVGINNIITSALLRGWELAIANVPHKVVDFSWCKEFCRPGGWGFDSKRHALTVIELVYRRGQEIARLLKSHDVQKVNDLPATVRPRPVLLVIDEATALFALEPLPKGIPRDHPLVQEAVAANLVTQTLIKRLSAVLAEMRFTGVRVMVSTQMAQAKTGFDGPLKANLSHRILWGATPSQAARGFALANPQNVPHVPEWIQTDEKSSRGTGVVELDGSASDVIKGYFSRTEEMRKHLLSAGVPRCERPEPTEAQVATYTPSLQDTTDCEPAPSRLATESGFGGTGGKPKELKGAARASHELAMSAAAKKAAPRRTSGEKK</sequence>
<name>J0NP11_9ACTO</name>
<dbReference type="Pfam" id="PF01580">
    <property type="entry name" value="FtsK_SpoIIIE"/>
    <property type="match status" value="1"/>
</dbReference>
<dbReference type="CDD" id="cd01127">
    <property type="entry name" value="TrwB_TraG_TraD_VirD4"/>
    <property type="match status" value="1"/>
</dbReference>
<comment type="caution">
    <text evidence="3">The sequence shown here is derived from an EMBL/GenBank/DDBJ whole genome shotgun (WGS) entry which is preliminary data.</text>
</comment>
<evidence type="ECO:0000313" key="4">
    <source>
        <dbReference type="Proteomes" id="UP000002941"/>
    </source>
</evidence>
<reference evidence="3 4" key="1">
    <citation type="submission" date="2012-05" db="EMBL/GenBank/DDBJ databases">
        <authorList>
            <person name="Harkins D.M."/>
            <person name="Madupu R."/>
            <person name="Durkin A.S."/>
            <person name="Torralba M."/>
            <person name="Methe B."/>
            <person name="Sutton G.G."/>
            <person name="Nelson K.E."/>
        </authorList>
    </citation>
    <scope>NUCLEOTIDE SEQUENCE [LARGE SCALE GENOMIC DNA]</scope>
    <source>
        <strain evidence="3 4">F0489</strain>
    </source>
</reference>
<dbReference type="PATRIC" id="fig|1125718.3.peg.841"/>
<dbReference type="InterPro" id="IPR027417">
    <property type="entry name" value="P-loop_NTPase"/>
</dbReference>
<keyword evidence="4" id="KW-1185">Reference proteome</keyword>
<dbReference type="GO" id="GO:0003677">
    <property type="term" value="F:DNA binding"/>
    <property type="evidence" value="ECO:0007669"/>
    <property type="project" value="InterPro"/>
</dbReference>
<evidence type="ECO:0000256" key="1">
    <source>
        <dbReference type="SAM" id="MobiDB-lite"/>
    </source>
</evidence>
<accession>J0NP11</accession>
<dbReference type="EMBL" id="AKFT01000058">
    <property type="protein sequence ID" value="EJF46512.1"/>
    <property type="molecule type" value="Genomic_DNA"/>
</dbReference>
<dbReference type="Gene3D" id="3.40.50.300">
    <property type="entry name" value="P-loop containing nucleotide triphosphate hydrolases"/>
    <property type="match status" value="1"/>
</dbReference>
<evidence type="ECO:0000259" key="2">
    <source>
        <dbReference type="Pfam" id="PF01580"/>
    </source>
</evidence>
<evidence type="ECO:0000313" key="3">
    <source>
        <dbReference type="EMBL" id="EJF46512.1"/>
    </source>
</evidence>
<dbReference type="SUPFAM" id="SSF52540">
    <property type="entry name" value="P-loop containing nucleoside triphosphate hydrolases"/>
    <property type="match status" value="1"/>
</dbReference>
<gene>
    <name evidence="3" type="ORF">HMPREF1318_1667</name>
</gene>
<dbReference type="eggNOG" id="COG1674">
    <property type="taxonomic scope" value="Bacteria"/>
</dbReference>
<dbReference type="RefSeq" id="WP_008730605.1">
    <property type="nucleotide sequence ID" value="NZ_AKFT01000058.1"/>
</dbReference>
<dbReference type="GO" id="GO:0005524">
    <property type="term" value="F:ATP binding"/>
    <property type="evidence" value="ECO:0007669"/>
    <property type="project" value="InterPro"/>
</dbReference>
<proteinExistence type="predicted"/>
<feature type="region of interest" description="Disordered" evidence="1">
    <location>
        <begin position="505"/>
        <end position="566"/>
    </location>
</feature>
<protein>
    <submittedName>
        <fullName evidence="3">FtsK/SpoIIIE domain protein</fullName>
    </submittedName>
</protein>
<dbReference type="Proteomes" id="UP000002941">
    <property type="component" value="Unassembled WGS sequence"/>
</dbReference>
<dbReference type="InterPro" id="IPR002543">
    <property type="entry name" value="FtsK_dom"/>
</dbReference>